<gene>
    <name evidence="1" type="ORF">TNCT_118511</name>
</gene>
<evidence type="ECO:0000313" key="1">
    <source>
        <dbReference type="EMBL" id="GFQ67356.1"/>
    </source>
</evidence>
<dbReference type="Proteomes" id="UP000887116">
    <property type="component" value="Unassembled WGS sequence"/>
</dbReference>
<organism evidence="1 2">
    <name type="scientific">Trichonephila clavata</name>
    <name type="common">Joro spider</name>
    <name type="synonym">Nephila clavata</name>
    <dbReference type="NCBI Taxonomy" id="2740835"/>
    <lineage>
        <taxon>Eukaryota</taxon>
        <taxon>Metazoa</taxon>
        <taxon>Ecdysozoa</taxon>
        <taxon>Arthropoda</taxon>
        <taxon>Chelicerata</taxon>
        <taxon>Arachnida</taxon>
        <taxon>Araneae</taxon>
        <taxon>Araneomorphae</taxon>
        <taxon>Entelegynae</taxon>
        <taxon>Araneoidea</taxon>
        <taxon>Nephilidae</taxon>
        <taxon>Trichonephila</taxon>
    </lineage>
</organism>
<protein>
    <submittedName>
        <fullName evidence="1">Uncharacterized protein</fullName>
    </submittedName>
</protein>
<dbReference type="EMBL" id="BMAO01020438">
    <property type="protein sequence ID" value="GFQ67356.1"/>
    <property type="molecule type" value="Genomic_DNA"/>
</dbReference>
<reference evidence="1" key="1">
    <citation type="submission" date="2020-07" db="EMBL/GenBank/DDBJ databases">
        <title>Multicomponent nature underlies the extraordinary mechanical properties of spider dragline silk.</title>
        <authorList>
            <person name="Kono N."/>
            <person name="Nakamura H."/>
            <person name="Mori M."/>
            <person name="Yoshida Y."/>
            <person name="Ohtoshi R."/>
            <person name="Malay A.D."/>
            <person name="Moran D.A.P."/>
            <person name="Tomita M."/>
            <person name="Numata K."/>
            <person name="Arakawa K."/>
        </authorList>
    </citation>
    <scope>NUCLEOTIDE SEQUENCE</scope>
</reference>
<comment type="caution">
    <text evidence="1">The sequence shown here is derived from an EMBL/GenBank/DDBJ whole genome shotgun (WGS) entry which is preliminary data.</text>
</comment>
<keyword evidence="2" id="KW-1185">Reference proteome</keyword>
<evidence type="ECO:0000313" key="2">
    <source>
        <dbReference type="Proteomes" id="UP000887116"/>
    </source>
</evidence>
<dbReference type="AlphaFoldDB" id="A0A8X6K9X2"/>
<proteinExistence type="predicted"/>
<name>A0A8X6K9X2_TRICU</name>
<accession>A0A8X6K9X2</accession>
<sequence>MGFEATTENEVMPIADVHRKFETYSRDDIILTRFKLASTTLKMDISSANFQMAPMWELVGSSKLLAAICFQIRSVNLLVL</sequence>